<dbReference type="SUPFAM" id="SSF54695">
    <property type="entry name" value="POZ domain"/>
    <property type="match status" value="2"/>
</dbReference>
<dbReference type="InterPro" id="IPR003578">
    <property type="entry name" value="Small_GTPase_Rho"/>
</dbReference>
<dbReference type="GO" id="GO:0035006">
    <property type="term" value="P:melanization defense response"/>
    <property type="evidence" value="ECO:0007669"/>
    <property type="project" value="UniProtKB-ARBA"/>
</dbReference>
<feature type="non-terminal residue" evidence="4">
    <location>
        <position position="646"/>
    </location>
</feature>
<dbReference type="GO" id="GO:0022412">
    <property type="term" value="P:cellular process involved in reproduction in multicellular organism"/>
    <property type="evidence" value="ECO:0007669"/>
    <property type="project" value="UniProtKB-ARBA"/>
</dbReference>
<dbReference type="PRINTS" id="PR00449">
    <property type="entry name" value="RASTRNSFRMNG"/>
</dbReference>
<name>A0A087TWC8_STEMI</name>
<feature type="domain" description="BTB" evidence="3">
    <location>
        <begin position="279"/>
        <end position="351"/>
    </location>
</feature>
<dbReference type="OrthoDB" id="6020506at2759"/>
<dbReference type="InterPro" id="IPR005225">
    <property type="entry name" value="Small_GTP-bd"/>
</dbReference>
<keyword evidence="1" id="KW-0547">Nucleotide-binding</keyword>
<evidence type="ECO:0000256" key="1">
    <source>
        <dbReference type="ARBA" id="ARBA00022741"/>
    </source>
</evidence>
<dbReference type="Gene3D" id="3.40.50.300">
    <property type="entry name" value="P-loop containing nucleotide triphosphate hydrolases"/>
    <property type="match status" value="1"/>
</dbReference>
<dbReference type="PROSITE" id="PS51419">
    <property type="entry name" value="RAB"/>
    <property type="match status" value="1"/>
</dbReference>
<dbReference type="InterPro" id="IPR001806">
    <property type="entry name" value="Small_GTPase"/>
</dbReference>
<dbReference type="CDD" id="cd18186">
    <property type="entry name" value="BTB_POZ_ZBTB_KLHL-like"/>
    <property type="match status" value="1"/>
</dbReference>
<dbReference type="CDD" id="cd01873">
    <property type="entry name" value="RhoBTB"/>
    <property type="match status" value="1"/>
</dbReference>
<dbReference type="OMA" id="TIDKDCN"/>
<dbReference type="GO" id="GO:0003006">
    <property type="term" value="P:developmental process involved in reproduction"/>
    <property type="evidence" value="ECO:0007669"/>
    <property type="project" value="UniProtKB-ARBA"/>
</dbReference>
<dbReference type="EMBL" id="KK117063">
    <property type="protein sequence ID" value="KFM69417.1"/>
    <property type="molecule type" value="Genomic_DNA"/>
</dbReference>
<reference evidence="4 5" key="1">
    <citation type="submission" date="2013-11" db="EMBL/GenBank/DDBJ databases">
        <title>Genome sequencing of Stegodyphus mimosarum.</title>
        <authorList>
            <person name="Bechsgaard J."/>
        </authorList>
    </citation>
    <scope>NUCLEOTIDE SEQUENCE [LARGE SCALE GENOMIC DNA]</scope>
</reference>
<dbReference type="GO" id="GO:0001667">
    <property type="term" value="P:ameboidal-type cell migration"/>
    <property type="evidence" value="ECO:0007669"/>
    <property type="project" value="UniProtKB-ARBA"/>
</dbReference>
<protein>
    <submittedName>
        <fullName evidence="4">Rho-related BTB domain-containing protein 2</fullName>
    </submittedName>
</protein>
<dbReference type="PANTHER" id="PTHR24072">
    <property type="entry name" value="RHO FAMILY GTPASE"/>
    <property type="match status" value="1"/>
</dbReference>
<sequence length="646" mass="75688">MNAFYDIKPRGMSWSNVDDYSTRQEIIKCVVVGDTAVGKTRLICARACNAFLTLPQMLATHIPTVWAIDQYRNHEVLQRSWMIVDGVNVSLRLWDTFGDHEKDRKFAYGRSDVVLLCFSISSLQSLKNCKTKWYSEIKHNCPHAPIVLVGCKNDLRHMYRDEHFLELCRERSPFVRLIQENDMVSRDQGRQVANEIGAVYYETSVFTQYGVDEVFENAMRMALIARRQQRFWMKSLKNVRMPLLQIPYCPPEPKEPTANISESTFERELHSLLDKEYESDVILITRQNELKAHKIILAASSSYFKQIFISLSEPDLKKGKKVTLTTFQNFSSHSILSFLRFVYCDNLNTISYNEIDELKEIANITDVEEFQTFLRALEENDNRKKLESQKLHIQKMSSNLEKLGLQEQRFADVTFKVDNGKCIAHRSLLMARCDVMAAMFGGDFRESSAEIIPFPEVSKEAFDQCLYYLYTDCIEQNINVQNCLLILELANRLCLRRFISLIEVHIIKELSGMKTGGVNLTDYVFRFLETSQVHNADQLSEWCQYYIITHYQSIFMNDPKLLRSLHPDNQAYLNKNRWPPIHYLKEQEYYERCTRERELKERPQKYLLWKTTKKKMSQCLWSLNKTKETTENSEQSNNLVIHSVSN</sequence>
<dbReference type="PROSITE" id="PS50097">
    <property type="entry name" value="BTB"/>
    <property type="match status" value="2"/>
</dbReference>
<dbReference type="PROSITE" id="PS51420">
    <property type="entry name" value="RHO"/>
    <property type="match status" value="1"/>
</dbReference>
<dbReference type="CDD" id="cd18499">
    <property type="entry name" value="BACK_RHOBTB"/>
    <property type="match status" value="1"/>
</dbReference>
<accession>A0A087TWC8</accession>
<keyword evidence="2" id="KW-0342">GTP-binding</keyword>
<evidence type="ECO:0000313" key="5">
    <source>
        <dbReference type="Proteomes" id="UP000054359"/>
    </source>
</evidence>
<dbReference type="STRING" id="407821.A0A087TWC8"/>
<dbReference type="Pfam" id="PF00071">
    <property type="entry name" value="Ras"/>
    <property type="match status" value="1"/>
</dbReference>
<dbReference type="GO" id="GO:0035099">
    <property type="term" value="P:hemocyte migration"/>
    <property type="evidence" value="ECO:0007669"/>
    <property type="project" value="UniProtKB-ARBA"/>
</dbReference>
<dbReference type="GO" id="GO:0005525">
    <property type="term" value="F:GTP binding"/>
    <property type="evidence" value="ECO:0007669"/>
    <property type="project" value="UniProtKB-KW"/>
</dbReference>
<evidence type="ECO:0000256" key="2">
    <source>
        <dbReference type="ARBA" id="ARBA00023134"/>
    </source>
</evidence>
<dbReference type="SMART" id="SM00173">
    <property type="entry name" value="RAS"/>
    <property type="match status" value="1"/>
</dbReference>
<dbReference type="AlphaFoldDB" id="A0A087TWC8"/>
<dbReference type="GO" id="GO:0003924">
    <property type="term" value="F:GTPase activity"/>
    <property type="evidence" value="ECO:0007669"/>
    <property type="project" value="InterPro"/>
</dbReference>
<dbReference type="SMART" id="SM00175">
    <property type="entry name" value="RAB"/>
    <property type="match status" value="1"/>
</dbReference>
<evidence type="ECO:0000313" key="4">
    <source>
        <dbReference type="EMBL" id="KFM69417.1"/>
    </source>
</evidence>
<dbReference type="NCBIfam" id="TIGR00231">
    <property type="entry name" value="small_GTP"/>
    <property type="match status" value="1"/>
</dbReference>
<gene>
    <name evidence="4" type="ORF">X975_11031</name>
</gene>
<keyword evidence="5" id="KW-1185">Reference proteome</keyword>
<dbReference type="InterPro" id="IPR027417">
    <property type="entry name" value="P-loop_NTPase"/>
</dbReference>
<proteinExistence type="predicted"/>
<dbReference type="SUPFAM" id="SSF52540">
    <property type="entry name" value="P-loop containing nucleoside triphosphate hydrolases"/>
    <property type="match status" value="1"/>
</dbReference>
<dbReference type="InterPro" id="IPR011333">
    <property type="entry name" value="SKP1/BTB/POZ_sf"/>
</dbReference>
<dbReference type="SMART" id="SM00174">
    <property type="entry name" value="RHO"/>
    <property type="match status" value="1"/>
</dbReference>
<dbReference type="Gene3D" id="3.30.710.10">
    <property type="entry name" value="Potassium Channel Kv1.1, Chain A"/>
    <property type="match status" value="2"/>
</dbReference>
<dbReference type="Proteomes" id="UP000054359">
    <property type="component" value="Unassembled WGS sequence"/>
</dbReference>
<dbReference type="FunFam" id="3.40.50.300:FF:000177">
    <property type="entry name" value="Rho-related BTB domain-containing protein 2"/>
    <property type="match status" value="1"/>
</dbReference>
<evidence type="ECO:0000259" key="3">
    <source>
        <dbReference type="PROSITE" id="PS50097"/>
    </source>
</evidence>
<dbReference type="PROSITE" id="PS51421">
    <property type="entry name" value="RAS"/>
    <property type="match status" value="1"/>
</dbReference>
<dbReference type="GO" id="GO:0007264">
    <property type="term" value="P:small GTPase-mediated signal transduction"/>
    <property type="evidence" value="ECO:0007669"/>
    <property type="project" value="InterPro"/>
</dbReference>
<dbReference type="SMART" id="SM00225">
    <property type="entry name" value="BTB"/>
    <property type="match status" value="2"/>
</dbReference>
<dbReference type="InterPro" id="IPR000210">
    <property type="entry name" value="BTB/POZ_dom"/>
</dbReference>
<organism evidence="4 5">
    <name type="scientific">Stegodyphus mimosarum</name>
    <name type="common">African social velvet spider</name>
    <dbReference type="NCBI Taxonomy" id="407821"/>
    <lineage>
        <taxon>Eukaryota</taxon>
        <taxon>Metazoa</taxon>
        <taxon>Ecdysozoa</taxon>
        <taxon>Arthropoda</taxon>
        <taxon>Chelicerata</taxon>
        <taxon>Arachnida</taxon>
        <taxon>Araneae</taxon>
        <taxon>Araneomorphae</taxon>
        <taxon>Entelegynae</taxon>
        <taxon>Eresoidea</taxon>
        <taxon>Eresidae</taxon>
        <taxon>Stegodyphus</taxon>
    </lineage>
</organism>
<dbReference type="Pfam" id="PF00651">
    <property type="entry name" value="BTB"/>
    <property type="match status" value="2"/>
</dbReference>
<feature type="domain" description="BTB" evidence="3">
    <location>
        <begin position="411"/>
        <end position="478"/>
    </location>
</feature>